<sequence length="377" mass="43322">MDLVKEFNRAFTQRYQLAKERKAQGQKVMGWVCIYVPEEIIYATGLHPIRVVGGINRETPLADSYLYSNNCTFSRSLLEEAFNHNLDFLDGLVACNTCDHIRRMYDAWIKYLQTPYTKILGIPCKVSEATLDYFAEELQLFRSGLEKAFGVTISDEALHETIRLYNRSRSLLGRLYTLRGEDPPPMWGWEMAEVIRAGWALPRPQYNELLERFVDEVERRDRSPFADHFRLLLFGSELDDPQYIKGIEDQGAVVVADLLCGGTRYFSQEVSEEGDPIRALAYRYLTRPPCNRMHPSSDRVKMLQEAAQAFRVDGVIHESIKFCDNYAGQYIIMKQGLDALGIPVLHLEREYIMSSVGQMKTRVGAFLEAMEGRQVRG</sequence>
<evidence type="ECO:0000256" key="2">
    <source>
        <dbReference type="ARBA" id="ARBA00022723"/>
    </source>
</evidence>
<dbReference type="InterPro" id="IPR010327">
    <property type="entry name" value="FldB/FldC_alpha/beta"/>
</dbReference>
<organism evidence="5 6">
    <name type="scientific">Tectimicrobiota bacterium</name>
    <dbReference type="NCBI Taxonomy" id="2528274"/>
    <lineage>
        <taxon>Bacteria</taxon>
        <taxon>Pseudomonadati</taxon>
        <taxon>Nitrospinota/Tectimicrobiota group</taxon>
        <taxon>Candidatus Tectimicrobiota</taxon>
    </lineage>
</organism>
<evidence type="ECO:0000256" key="4">
    <source>
        <dbReference type="ARBA" id="ARBA00023014"/>
    </source>
</evidence>
<dbReference type="Gene3D" id="3.40.50.11900">
    <property type="match status" value="1"/>
</dbReference>
<evidence type="ECO:0000313" key="5">
    <source>
        <dbReference type="EMBL" id="MBI2877387.1"/>
    </source>
</evidence>
<dbReference type="PANTHER" id="PTHR30548">
    <property type="entry name" value="2-HYDROXYGLUTARYL-COA DEHYDRATASE, D-COMPONENT-RELATED"/>
    <property type="match status" value="1"/>
</dbReference>
<reference evidence="5" key="1">
    <citation type="submission" date="2020-07" db="EMBL/GenBank/DDBJ databases">
        <title>Huge and variable diversity of episymbiotic CPR bacteria and DPANN archaea in groundwater ecosystems.</title>
        <authorList>
            <person name="He C.Y."/>
            <person name="Keren R."/>
            <person name="Whittaker M."/>
            <person name="Farag I.F."/>
            <person name="Doudna J."/>
            <person name="Cate J.H.D."/>
            <person name="Banfield J.F."/>
        </authorList>
    </citation>
    <scope>NUCLEOTIDE SEQUENCE</scope>
    <source>
        <strain evidence="5">NC_groundwater_672_Ag_B-0.1um_62_36</strain>
    </source>
</reference>
<dbReference type="GO" id="GO:0051536">
    <property type="term" value="F:iron-sulfur cluster binding"/>
    <property type="evidence" value="ECO:0007669"/>
    <property type="project" value="UniProtKB-KW"/>
</dbReference>
<comment type="caution">
    <text evidence="5">The sequence shown here is derived from an EMBL/GenBank/DDBJ whole genome shotgun (WGS) entry which is preliminary data.</text>
</comment>
<dbReference type="EMBL" id="JACPRF010000332">
    <property type="protein sequence ID" value="MBI2877387.1"/>
    <property type="molecule type" value="Genomic_DNA"/>
</dbReference>
<accession>A0A932CRQ4</accession>
<evidence type="ECO:0000256" key="3">
    <source>
        <dbReference type="ARBA" id="ARBA00023004"/>
    </source>
</evidence>
<dbReference type="AlphaFoldDB" id="A0A932CRQ4"/>
<dbReference type="Gene3D" id="3.40.50.11890">
    <property type="match status" value="1"/>
</dbReference>
<dbReference type="Gene3D" id="1.20.1270.370">
    <property type="match status" value="1"/>
</dbReference>
<gene>
    <name evidence="5" type="ORF">HYY20_10940</name>
</gene>
<dbReference type="Proteomes" id="UP000769766">
    <property type="component" value="Unassembled WGS sequence"/>
</dbReference>
<comment type="similarity">
    <text evidence="1">Belongs to the FldB/FldC dehydratase alpha/beta subunit family.</text>
</comment>
<dbReference type="Pfam" id="PF06050">
    <property type="entry name" value="HGD-D"/>
    <property type="match status" value="1"/>
</dbReference>
<evidence type="ECO:0000256" key="1">
    <source>
        <dbReference type="ARBA" id="ARBA00005806"/>
    </source>
</evidence>
<proteinExistence type="inferred from homology"/>
<keyword evidence="2" id="KW-0479">Metal-binding</keyword>
<keyword evidence="4" id="KW-0411">Iron-sulfur</keyword>
<name>A0A932CRQ4_UNCTE</name>
<dbReference type="PANTHER" id="PTHR30548:SF5">
    <property type="entry name" value="SUBUNIT OF OXYGEN-SENSITIVE 2-HYDROXYISOCAPROYL-COA DEHYDRATASE"/>
    <property type="match status" value="1"/>
</dbReference>
<evidence type="ECO:0000313" key="6">
    <source>
        <dbReference type="Proteomes" id="UP000769766"/>
    </source>
</evidence>
<protein>
    <submittedName>
        <fullName evidence="5">2-hydroxyacyl-CoA dehydratase</fullName>
    </submittedName>
</protein>
<keyword evidence="3" id="KW-0408">Iron</keyword>
<dbReference type="GO" id="GO:0046872">
    <property type="term" value="F:metal ion binding"/>
    <property type="evidence" value="ECO:0007669"/>
    <property type="project" value="UniProtKB-KW"/>
</dbReference>